<dbReference type="GO" id="GO:0008270">
    <property type="term" value="F:zinc ion binding"/>
    <property type="evidence" value="ECO:0007669"/>
    <property type="project" value="TreeGrafter"/>
</dbReference>
<dbReference type="Pfam" id="PF14464">
    <property type="entry name" value="Prok-JAB"/>
    <property type="match status" value="1"/>
</dbReference>
<dbReference type="InterPro" id="IPR000555">
    <property type="entry name" value="JAMM/MPN+_dom"/>
</dbReference>
<evidence type="ECO:0000313" key="7">
    <source>
        <dbReference type="EMBL" id="HDZ49706.1"/>
    </source>
</evidence>
<dbReference type="GO" id="GO:0008235">
    <property type="term" value="F:metalloexopeptidase activity"/>
    <property type="evidence" value="ECO:0007669"/>
    <property type="project" value="TreeGrafter"/>
</dbReference>
<dbReference type="InterPro" id="IPR051929">
    <property type="entry name" value="VirAsm_ModProt"/>
</dbReference>
<evidence type="ECO:0000256" key="3">
    <source>
        <dbReference type="ARBA" id="ARBA00022801"/>
    </source>
</evidence>
<evidence type="ECO:0000256" key="1">
    <source>
        <dbReference type="ARBA" id="ARBA00022670"/>
    </source>
</evidence>
<dbReference type="SMART" id="SM00232">
    <property type="entry name" value="JAB_MPN"/>
    <property type="match status" value="1"/>
</dbReference>
<dbReference type="PANTHER" id="PTHR34858:SF1">
    <property type="entry name" value="CYSO-CYSTEINE PEPTIDASE"/>
    <property type="match status" value="1"/>
</dbReference>
<keyword evidence="4" id="KW-0862">Zinc</keyword>
<keyword evidence="1" id="KW-0645">Protease</keyword>
<proteinExistence type="predicted"/>
<dbReference type="CDD" id="cd08070">
    <property type="entry name" value="MPN_like"/>
    <property type="match status" value="1"/>
</dbReference>
<dbReference type="Gene3D" id="3.40.140.10">
    <property type="entry name" value="Cytidine Deaminase, domain 2"/>
    <property type="match status" value="1"/>
</dbReference>
<keyword evidence="2" id="KW-0479">Metal-binding</keyword>
<organism evidence="7">
    <name type="scientific">Aerophobetes bacterium</name>
    <dbReference type="NCBI Taxonomy" id="2030807"/>
    <lineage>
        <taxon>Bacteria</taxon>
        <taxon>Candidatus Aerophobota</taxon>
    </lineage>
</organism>
<feature type="domain" description="MPN" evidence="6">
    <location>
        <begin position="10"/>
        <end position="134"/>
    </location>
</feature>
<dbReference type="PROSITE" id="PS50249">
    <property type="entry name" value="MPN"/>
    <property type="match status" value="1"/>
</dbReference>
<keyword evidence="3" id="KW-0378">Hydrolase</keyword>
<reference evidence="7" key="1">
    <citation type="journal article" date="2020" name="mSystems">
        <title>Genome- and Community-Level Interaction Insights into Carbon Utilization and Element Cycling Functions of Hydrothermarchaeota in Hydrothermal Sediment.</title>
        <authorList>
            <person name="Zhou Z."/>
            <person name="Liu Y."/>
            <person name="Xu W."/>
            <person name="Pan J."/>
            <person name="Luo Z.H."/>
            <person name="Li M."/>
        </authorList>
    </citation>
    <scope>NUCLEOTIDE SEQUENCE [LARGE SCALE GENOMIC DNA]</scope>
    <source>
        <strain evidence="7">HyVt-329</strain>
    </source>
</reference>
<dbReference type="InterPro" id="IPR028090">
    <property type="entry name" value="JAB_dom_prok"/>
</dbReference>
<gene>
    <name evidence="7" type="ORF">ENH69_00620</name>
</gene>
<dbReference type="GO" id="GO:0006508">
    <property type="term" value="P:proteolysis"/>
    <property type="evidence" value="ECO:0007669"/>
    <property type="project" value="UniProtKB-KW"/>
</dbReference>
<dbReference type="AlphaFoldDB" id="A0A7C1RPR1"/>
<evidence type="ECO:0000256" key="5">
    <source>
        <dbReference type="ARBA" id="ARBA00023049"/>
    </source>
</evidence>
<dbReference type="PANTHER" id="PTHR34858">
    <property type="entry name" value="CYSO-CYSTEINE PEPTIDASE"/>
    <property type="match status" value="1"/>
</dbReference>
<dbReference type="Proteomes" id="UP000885667">
    <property type="component" value="Unassembled WGS sequence"/>
</dbReference>
<keyword evidence="5" id="KW-0482">Metalloprotease</keyword>
<dbReference type="InterPro" id="IPR037518">
    <property type="entry name" value="MPN"/>
</dbReference>
<evidence type="ECO:0000259" key="6">
    <source>
        <dbReference type="PROSITE" id="PS50249"/>
    </source>
</evidence>
<sequence>MSIDLEVKMIYLTEQQVHMLIEHSKREVPNEACGILVGQCGGKRKAKTVYQMTNTDRSSSTFFMNPKEQLKVMKEIRNLGLQMVGIYHSHPETEAYPSMRDVEFAYYPGVSYIIVSLKDRDNPGIRSFKIEEGKVTEEKVCVE</sequence>
<dbReference type="FunFam" id="3.40.140.10:FF:000085">
    <property type="entry name" value="Mov34/MPN/PAD-1 family protein"/>
    <property type="match status" value="1"/>
</dbReference>
<accession>A0A7C1RPR1</accession>
<evidence type="ECO:0000256" key="4">
    <source>
        <dbReference type="ARBA" id="ARBA00022833"/>
    </source>
</evidence>
<protein>
    <submittedName>
        <fullName evidence="7">M67 family peptidase</fullName>
    </submittedName>
</protein>
<dbReference type="SUPFAM" id="SSF102712">
    <property type="entry name" value="JAB1/MPN domain"/>
    <property type="match status" value="1"/>
</dbReference>
<comment type="caution">
    <text evidence="7">The sequence shown here is derived from an EMBL/GenBank/DDBJ whole genome shotgun (WGS) entry which is preliminary data.</text>
</comment>
<name>A0A7C1RPR1_UNCAE</name>
<dbReference type="EMBL" id="DRFT01000044">
    <property type="protein sequence ID" value="HDZ49706.1"/>
    <property type="molecule type" value="Genomic_DNA"/>
</dbReference>
<evidence type="ECO:0000256" key="2">
    <source>
        <dbReference type="ARBA" id="ARBA00022723"/>
    </source>
</evidence>